<evidence type="ECO:0000256" key="3">
    <source>
        <dbReference type="ARBA" id="ARBA00022630"/>
    </source>
</evidence>
<dbReference type="Gene3D" id="2.40.30.30">
    <property type="entry name" value="Riboflavin kinase-like"/>
    <property type="match status" value="1"/>
</dbReference>
<comment type="catalytic activity">
    <reaction evidence="13 14">
        <text>FMN + ATP + H(+) = FAD + diphosphate</text>
        <dbReference type="Rhea" id="RHEA:17237"/>
        <dbReference type="ChEBI" id="CHEBI:15378"/>
        <dbReference type="ChEBI" id="CHEBI:30616"/>
        <dbReference type="ChEBI" id="CHEBI:33019"/>
        <dbReference type="ChEBI" id="CHEBI:57692"/>
        <dbReference type="ChEBI" id="CHEBI:58210"/>
        <dbReference type="EC" id="2.7.7.2"/>
    </reaction>
</comment>
<evidence type="ECO:0000256" key="8">
    <source>
        <dbReference type="ARBA" id="ARBA00022777"/>
    </source>
</evidence>
<keyword evidence="5 14" id="KW-0808">Transferase</keyword>
<dbReference type="Proteomes" id="UP001597362">
    <property type="component" value="Unassembled WGS sequence"/>
</dbReference>
<proteinExistence type="inferred from homology"/>
<reference evidence="17" key="1">
    <citation type="journal article" date="2019" name="Int. J. Syst. Evol. Microbiol.">
        <title>The Global Catalogue of Microorganisms (GCM) 10K type strain sequencing project: providing services to taxonomists for standard genome sequencing and annotation.</title>
        <authorList>
            <consortium name="The Broad Institute Genomics Platform"/>
            <consortium name="The Broad Institute Genome Sequencing Center for Infectious Disease"/>
            <person name="Wu L."/>
            <person name="Ma J."/>
        </authorList>
    </citation>
    <scope>NUCLEOTIDE SEQUENCE [LARGE SCALE GENOMIC DNA]</scope>
    <source>
        <strain evidence="17">GH52</strain>
    </source>
</reference>
<dbReference type="InterPro" id="IPR015864">
    <property type="entry name" value="FAD_synthase"/>
</dbReference>
<dbReference type="InterPro" id="IPR014729">
    <property type="entry name" value="Rossmann-like_a/b/a_fold"/>
</dbReference>
<evidence type="ECO:0000256" key="14">
    <source>
        <dbReference type="PIRNR" id="PIRNR004491"/>
    </source>
</evidence>
<dbReference type="PANTHER" id="PTHR22749">
    <property type="entry name" value="RIBOFLAVIN KINASE/FMN ADENYLYLTRANSFERASE"/>
    <property type="match status" value="1"/>
</dbReference>
<dbReference type="Gene3D" id="3.40.50.620">
    <property type="entry name" value="HUPs"/>
    <property type="match status" value="1"/>
</dbReference>
<dbReference type="Pfam" id="PF06574">
    <property type="entry name" value="FAD_syn"/>
    <property type="match status" value="1"/>
</dbReference>
<organism evidence="16 17">
    <name type="scientific">Paenibacillus yanchengensis</name>
    <dbReference type="NCBI Taxonomy" id="2035833"/>
    <lineage>
        <taxon>Bacteria</taxon>
        <taxon>Bacillati</taxon>
        <taxon>Bacillota</taxon>
        <taxon>Bacilli</taxon>
        <taxon>Bacillales</taxon>
        <taxon>Paenibacillaceae</taxon>
        <taxon>Paenibacillus</taxon>
    </lineage>
</organism>
<dbReference type="EC" id="2.7.7.2" evidence="14"/>
<keyword evidence="17" id="KW-1185">Reference proteome</keyword>
<keyword evidence="10 14" id="KW-0067">ATP-binding</keyword>
<evidence type="ECO:0000256" key="12">
    <source>
        <dbReference type="ARBA" id="ARBA00047880"/>
    </source>
</evidence>
<evidence type="ECO:0000256" key="10">
    <source>
        <dbReference type="ARBA" id="ARBA00022840"/>
    </source>
</evidence>
<dbReference type="PIRSF" id="PIRSF004491">
    <property type="entry name" value="FAD_Synth"/>
    <property type="match status" value="1"/>
</dbReference>
<dbReference type="SUPFAM" id="SSF82114">
    <property type="entry name" value="Riboflavin kinase-like"/>
    <property type="match status" value="1"/>
</dbReference>
<keyword evidence="4 14" id="KW-0288">FMN</keyword>
<comment type="caution">
    <text evidence="16">The sequence shown here is derived from an EMBL/GenBank/DDBJ whole genome shotgun (WGS) entry which is preliminary data.</text>
</comment>
<accession>A0ABW4YPA2</accession>
<keyword evidence="7 14" id="KW-0547">Nucleotide-binding</keyword>
<evidence type="ECO:0000256" key="11">
    <source>
        <dbReference type="ARBA" id="ARBA00023268"/>
    </source>
</evidence>
<evidence type="ECO:0000256" key="4">
    <source>
        <dbReference type="ARBA" id="ARBA00022643"/>
    </source>
</evidence>
<gene>
    <name evidence="16" type="ORF">ACFSJH_16655</name>
</gene>
<evidence type="ECO:0000256" key="13">
    <source>
        <dbReference type="ARBA" id="ARBA00049494"/>
    </source>
</evidence>
<dbReference type="InterPro" id="IPR015865">
    <property type="entry name" value="Riboflavin_kinase_bac/euk"/>
</dbReference>
<dbReference type="InterPro" id="IPR002606">
    <property type="entry name" value="Riboflavin_kinase_bac"/>
</dbReference>
<evidence type="ECO:0000256" key="7">
    <source>
        <dbReference type="ARBA" id="ARBA00022741"/>
    </source>
</evidence>
<dbReference type="Pfam" id="PF01687">
    <property type="entry name" value="Flavokinase"/>
    <property type="match status" value="1"/>
</dbReference>
<comment type="catalytic activity">
    <reaction evidence="12 14">
        <text>riboflavin + ATP = FMN + ADP + H(+)</text>
        <dbReference type="Rhea" id="RHEA:14357"/>
        <dbReference type="ChEBI" id="CHEBI:15378"/>
        <dbReference type="ChEBI" id="CHEBI:30616"/>
        <dbReference type="ChEBI" id="CHEBI:57986"/>
        <dbReference type="ChEBI" id="CHEBI:58210"/>
        <dbReference type="ChEBI" id="CHEBI:456216"/>
        <dbReference type="EC" id="2.7.1.26"/>
    </reaction>
</comment>
<name>A0ABW4YPA2_9BACL</name>
<dbReference type="SUPFAM" id="SSF52374">
    <property type="entry name" value="Nucleotidylyl transferase"/>
    <property type="match status" value="1"/>
</dbReference>
<dbReference type="InterPro" id="IPR023465">
    <property type="entry name" value="Riboflavin_kinase_dom_sf"/>
</dbReference>
<evidence type="ECO:0000256" key="2">
    <source>
        <dbReference type="ARBA" id="ARBA00005201"/>
    </source>
</evidence>
<keyword evidence="6 14" id="KW-0548">Nucleotidyltransferase</keyword>
<dbReference type="GO" id="GO:0003919">
    <property type="term" value="F:FMN adenylyltransferase activity"/>
    <property type="evidence" value="ECO:0007669"/>
    <property type="project" value="UniProtKB-EC"/>
</dbReference>
<dbReference type="CDD" id="cd02064">
    <property type="entry name" value="FAD_synthetase_N"/>
    <property type="match status" value="1"/>
</dbReference>
<evidence type="ECO:0000256" key="1">
    <source>
        <dbReference type="ARBA" id="ARBA00004726"/>
    </source>
</evidence>
<dbReference type="GO" id="GO:0008531">
    <property type="term" value="F:riboflavin kinase activity"/>
    <property type="evidence" value="ECO:0007669"/>
    <property type="project" value="UniProtKB-EC"/>
</dbReference>
<evidence type="ECO:0000259" key="15">
    <source>
        <dbReference type="SMART" id="SM00904"/>
    </source>
</evidence>
<keyword evidence="11" id="KW-0511">Multifunctional enzyme</keyword>
<keyword evidence="9 14" id="KW-0274">FAD</keyword>
<evidence type="ECO:0000313" key="16">
    <source>
        <dbReference type="EMBL" id="MFD2117362.1"/>
    </source>
</evidence>
<sequence length="314" mass="35354">MELIEVTTTPAQDQTPITLVIGKFDGVHRGHVQLLQNALQHKQGKLAVMSFSDHPRWILRGEDEYRQHLTPLQHKLVLLESMGVEKFYHINFTKEFSAITAEQFVQQHLAALNVQRLVIGADFRLGKDGSANAETLSKLCGDIGIIVDVIPLLQATTEKISSTSIRHFLKNGQIEAANEQLGRKYAVWGEVIHGNALGRTLGFPTINLGGMAHDYVPPKPGVYIGRVEVTTENNKKEQLPALISAGFRPTVDGKHYLIEGYILNFSGNLYGQQVAIYFEQLVRNELKFENLDDLIAQMELDRQHAEHYFHRVLQ</sequence>
<dbReference type="PANTHER" id="PTHR22749:SF6">
    <property type="entry name" value="RIBOFLAVIN KINASE"/>
    <property type="match status" value="1"/>
</dbReference>
<dbReference type="NCBIfam" id="NF004162">
    <property type="entry name" value="PRK05627.1-5"/>
    <property type="match status" value="1"/>
</dbReference>
<dbReference type="NCBIfam" id="TIGR00083">
    <property type="entry name" value="ribF"/>
    <property type="match status" value="1"/>
</dbReference>
<dbReference type="SMART" id="SM00904">
    <property type="entry name" value="Flavokinase"/>
    <property type="match status" value="1"/>
</dbReference>
<evidence type="ECO:0000256" key="6">
    <source>
        <dbReference type="ARBA" id="ARBA00022695"/>
    </source>
</evidence>
<evidence type="ECO:0000256" key="5">
    <source>
        <dbReference type="ARBA" id="ARBA00022679"/>
    </source>
</evidence>
<dbReference type="RefSeq" id="WP_377774438.1">
    <property type="nucleotide sequence ID" value="NZ_JBHUHO010000039.1"/>
</dbReference>
<dbReference type="EC" id="2.7.1.26" evidence="14"/>
<comment type="pathway">
    <text evidence="1 14">Cofactor biosynthesis; FAD biosynthesis; FAD from FMN: step 1/1.</text>
</comment>
<keyword evidence="3 14" id="KW-0285">Flavoprotein</keyword>
<comment type="similarity">
    <text evidence="14">Belongs to the ribF family.</text>
</comment>
<evidence type="ECO:0000256" key="9">
    <source>
        <dbReference type="ARBA" id="ARBA00022827"/>
    </source>
</evidence>
<feature type="domain" description="Riboflavin kinase" evidence="15">
    <location>
        <begin position="180"/>
        <end position="310"/>
    </location>
</feature>
<dbReference type="EMBL" id="JBHUHO010000039">
    <property type="protein sequence ID" value="MFD2117362.1"/>
    <property type="molecule type" value="Genomic_DNA"/>
</dbReference>
<keyword evidence="8 14" id="KW-0418">Kinase</keyword>
<comment type="pathway">
    <text evidence="2 14">Cofactor biosynthesis; FMN biosynthesis; FMN from riboflavin (ATP route): step 1/1.</text>
</comment>
<evidence type="ECO:0000313" key="17">
    <source>
        <dbReference type="Proteomes" id="UP001597362"/>
    </source>
</evidence>
<protein>
    <recommendedName>
        <fullName evidence="14">Riboflavin biosynthesis protein</fullName>
    </recommendedName>
    <domain>
        <recommendedName>
            <fullName evidence="14">Riboflavin kinase</fullName>
            <ecNumber evidence="14">2.7.1.26</ecNumber>
        </recommendedName>
        <alternativeName>
            <fullName evidence="14">Flavokinase</fullName>
        </alternativeName>
    </domain>
    <domain>
        <recommendedName>
            <fullName evidence="14">FMN adenylyltransferase</fullName>
            <ecNumber evidence="14">2.7.7.2</ecNumber>
        </recommendedName>
        <alternativeName>
            <fullName evidence="14">FAD pyrophosphorylase</fullName>
        </alternativeName>
        <alternativeName>
            <fullName evidence="14">FAD synthase</fullName>
        </alternativeName>
    </domain>
</protein>
<dbReference type="InterPro" id="IPR023468">
    <property type="entry name" value="Riboflavin_kinase"/>
</dbReference>